<reference evidence="3 4" key="1">
    <citation type="journal article" date="2016" name="Sci. Rep.">
        <title>Genomic and phenotypic characterization of the species Acinetobacter venetianus.</title>
        <authorList>
            <person name="Fondi M."/>
            <person name="Maida I."/>
            <person name="Perrin E."/>
            <person name="Orlandini V."/>
            <person name="La Torre L."/>
            <person name="Bosi E."/>
            <person name="Negroni A."/>
            <person name="Zanaroli G."/>
            <person name="Fava F."/>
            <person name="Decorosi F."/>
            <person name="Giovannetti L."/>
            <person name="Viti C."/>
            <person name="Vaneechoutte M."/>
            <person name="Dijkshoorn L."/>
            <person name="Fani R."/>
        </authorList>
    </citation>
    <scope>NUCLEOTIDE SEQUENCE [LARGE SCALE GENOMIC DNA]</scope>
    <source>
        <strain evidence="3 4">LUH5627</strain>
    </source>
</reference>
<dbReference type="Gene3D" id="3.90.220.20">
    <property type="entry name" value="DNA methylase specificity domains"/>
    <property type="match status" value="2"/>
</dbReference>
<dbReference type="PANTHER" id="PTHR43140:SF1">
    <property type="entry name" value="TYPE I RESTRICTION ENZYME ECOKI SPECIFICITY SUBUNIT"/>
    <property type="match status" value="1"/>
</dbReference>
<name>A0A150HJR9_9GAMM</name>
<dbReference type="InterPro" id="IPR051212">
    <property type="entry name" value="Type-I_RE_S_subunit"/>
</dbReference>
<dbReference type="PANTHER" id="PTHR43140">
    <property type="entry name" value="TYPE-1 RESTRICTION ENZYME ECOKI SPECIFICITY PROTEIN"/>
    <property type="match status" value="1"/>
</dbReference>
<sequence>MFKKYDAYKDSGVEWLGPLPNSWELLSNKYIFKLKKDLVGKKSKDYELLSLTLNGVIKRDMENPEGKFPAEFDTYQKVNVGDFIFCHFDVEETPRTVGLSTFNGMITGAYTVYEVDKNFFDSKFLYYFYLNLDVGKRLKPLYKGLRNTIGKDVFGNFETFIPTKDEQNEIVKFLDQKTSEIDQAIALKEQQISLLNERKQIVIQKAVTQGLNPNVPMKDSGVEWIGQIPEHWDCKPSRYVFRAVKRFKRDGTEIKFSVTQKWGVIPTDEMKESSTQAESFNGFQICLEDDLVLNKYKAHLGVFWRAPSRGLITGNYTVFEPLKDISSKYFELLYHTSVYIDIFRTIVYGIVEGMMPLYNNDFYDMQSIVPPFNEQLDIVKFVENEQRKFSSIENVYLSQIEKLKEYKITLINDAVTGKIKVI</sequence>
<organism evidence="3 4">
    <name type="scientific">Acinetobacter venetianus</name>
    <dbReference type="NCBI Taxonomy" id="52133"/>
    <lineage>
        <taxon>Bacteria</taxon>
        <taxon>Pseudomonadati</taxon>
        <taxon>Pseudomonadota</taxon>
        <taxon>Gammaproteobacteria</taxon>
        <taxon>Moraxellales</taxon>
        <taxon>Moraxellaceae</taxon>
        <taxon>Acinetobacter</taxon>
    </lineage>
</organism>
<keyword evidence="2" id="KW-0238">DNA-binding</keyword>
<evidence type="ECO:0000256" key="2">
    <source>
        <dbReference type="ARBA" id="ARBA00023125"/>
    </source>
</evidence>
<proteinExistence type="predicted"/>
<keyword evidence="1" id="KW-0680">Restriction system</keyword>
<comment type="caution">
    <text evidence="3">The sequence shown here is derived from an EMBL/GenBank/DDBJ whole genome shotgun (WGS) entry which is preliminary data.</text>
</comment>
<evidence type="ECO:0000313" key="4">
    <source>
        <dbReference type="Proteomes" id="UP000075680"/>
    </source>
</evidence>
<dbReference type="SUPFAM" id="SSF116734">
    <property type="entry name" value="DNA methylase specificity domain"/>
    <property type="match status" value="2"/>
</dbReference>
<dbReference type="EMBL" id="JRUE01000242">
    <property type="protein sequence ID" value="KXZ63614.1"/>
    <property type="molecule type" value="Genomic_DNA"/>
</dbReference>
<dbReference type="InterPro" id="IPR044946">
    <property type="entry name" value="Restrct_endonuc_typeI_TRD_sf"/>
</dbReference>
<dbReference type="GO" id="GO:0003677">
    <property type="term" value="F:DNA binding"/>
    <property type="evidence" value="ECO:0007669"/>
    <property type="project" value="UniProtKB-KW"/>
</dbReference>
<dbReference type="RefSeq" id="WP_061519710.1">
    <property type="nucleotide sequence ID" value="NZ_JRUE01000242.1"/>
</dbReference>
<accession>A0A150HJR9</accession>
<dbReference type="PATRIC" id="fig|52133.18.peg.3340"/>
<protein>
    <submittedName>
        <fullName evidence="3">Type I restriction modification DNA specificity domain protein</fullName>
    </submittedName>
</protein>
<evidence type="ECO:0000256" key="1">
    <source>
        <dbReference type="ARBA" id="ARBA00022747"/>
    </source>
</evidence>
<gene>
    <name evidence="3" type="ORF">AVENLUH5627_03256</name>
</gene>
<dbReference type="GO" id="GO:0009307">
    <property type="term" value="P:DNA restriction-modification system"/>
    <property type="evidence" value="ECO:0007669"/>
    <property type="project" value="UniProtKB-KW"/>
</dbReference>
<dbReference type="AlphaFoldDB" id="A0A150HJR9"/>
<evidence type="ECO:0000313" key="3">
    <source>
        <dbReference type="EMBL" id="KXZ63614.1"/>
    </source>
</evidence>
<dbReference type="Gene3D" id="1.10.287.1120">
    <property type="entry name" value="Bipartite methylase S protein"/>
    <property type="match status" value="1"/>
</dbReference>
<dbReference type="Proteomes" id="UP000075680">
    <property type="component" value="Unassembled WGS sequence"/>
</dbReference>